<protein>
    <submittedName>
        <fullName evidence="1">Uncharacterized protein</fullName>
    </submittedName>
</protein>
<proteinExistence type="predicted"/>
<reference evidence="1 2" key="1">
    <citation type="submission" date="2024-09" db="EMBL/GenBank/DDBJ databases">
        <title>Floridaenema gen nov. (Aerosakkonemataceae, Aerosakkonematales ord. nov., Cyanobacteria) from benthic tropical and subtropical fresh waters, with the description of four new species.</title>
        <authorList>
            <person name="Moretto J.A."/>
            <person name="Berthold D.E."/>
            <person name="Lefler F.W."/>
            <person name="Huang I.-S."/>
            <person name="Laughinghouse H. IV."/>
        </authorList>
    </citation>
    <scope>NUCLEOTIDE SEQUENCE [LARGE SCALE GENOMIC DNA]</scope>
    <source>
        <strain evidence="1 2">BLCC-F50</strain>
    </source>
</reference>
<name>A0ABV4XXF4_9CYAN</name>
<gene>
    <name evidence="1" type="ORF">ACE1CI_26235</name>
</gene>
<dbReference type="EMBL" id="JBHFNR010000199">
    <property type="protein sequence ID" value="MFB2896425.1"/>
    <property type="molecule type" value="Genomic_DNA"/>
</dbReference>
<evidence type="ECO:0000313" key="2">
    <source>
        <dbReference type="Proteomes" id="UP001576784"/>
    </source>
</evidence>
<dbReference type="RefSeq" id="WP_413266054.1">
    <property type="nucleotide sequence ID" value="NZ_JBHFNR010000199.1"/>
</dbReference>
<sequence length="74" mass="8299">MSNPELLAQLRQLSRAEKFQMMQFLTAELAKEEGILLGNEAAEIIGAVHTSNSAAEQLMQLLETEKKQTPNVKW</sequence>
<keyword evidence="2" id="KW-1185">Reference proteome</keyword>
<accession>A0ABV4XXF4</accession>
<dbReference type="Proteomes" id="UP001576784">
    <property type="component" value="Unassembled WGS sequence"/>
</dbReference>
<comment type="caution">
    <text evidence="1">The sequence shown here is derived from an EMBL/GenBank/DDBJ whole genome shotgun (WGS) entry which is preliminary data.</text>
</comment>
<organism evidence="1 2">
    <name type="scientific">Floridaenema flaviceps BLCC-F50</name>
    <dbReference type="NCBI Taxonomy" id="3153642"/>
    <lineage>
        <taxon>Bacteria</taxon>
        <taxon>Bacillati</taxon>
        <taxon>Cyanobacteriota</taxon>
        <taxon>Cyanophyceae</taxon>
        <taxon>Oscillatoriophycideae</taxon>
        <taxon>Aerosakkonematales</taxon>
        <taxon>Aerosakkonemataceae</taxon>
        <taxon>Floridanema</taxon>
        <taxon>Floridanema flaviceps</taxon>
    </lineage>
</organism>
<evidence type="ECO:0000313" key="1">
    <source>
        <dbReference type="EMBL" id="MFB2896425.1"/>
    </source>
</evidence>